<dbReference type="OrthoDB" id="10261556at2759"/>
<dbReference type="InterPro" id="IPR014001">
    <property type="entry name" value="Helicase_ATP-bd"/>
</dbReference>
<keyword evidence="17" id="KW-1185">Reference proteome</keyword>
<dbReference type="PROSITE" id="PS51192">
    <property type="entry name" value="HELICASE_ATP_BIND_1"/>
    <property type="match status" value="1"/>
</dbReference>
<dbReference type="AlphaFoldDB" id="A0A811PWL0"/>
<keyword evidence="6" id="KW-0347">Helicase</keyword>
<reference evidence="16" key="1">
    <citation type="submission" date="2020-10" db="EMBL/GenBank/DDBJ databases">
        <authorList>
            <person name="Han B."/>
            <person name="Lu T."/>
            <person name="Zhao Q."/>
            <person name="Huang X."/>
            <person name="Zhao Y."/>
        </authorList>
    </citation>
    <scope>NUCLEOTIDE SEQUENCE</scope>
</reference>
<organism evidence="16 17">
    <name type="scientific">Miscanthus lutarioriparius</name>
    <dbReference type="NCBI Taxonomy" id="422564"/>
    <lineage>
        <taxon>Eukaryota</taxon>
        <taxon>Viridiplantae</taxon>
        <taxon>Streptophyta</taxon>
        <taxon>Embryophyta</taxon>
        <taxon>Tracheophyta</taxon>
        <taxon>Spermatophyta</taxon>
        <taxon>Magnoliopsida</taxon>
        <taxon>Liliopsida</taxon>
        <taxon>Poales</taxon>
        <taxon>Poaceae</taxon>
        <taxon>PACMAD clade</taxon>
        <taxon>Panicoideae</taxon>
        <taxon>Andropogonodae</taxon>
        <taxon>Andropogoneae</taxon>
        <taxon>Saccharinae</taxon>
        <taxon>Miscanthus</taxon>
    </lineage>
</organism>
<dbReference type="SUPFAM" id="SSF52540">
    <property type="entry name" value="P-loop containing nucleoside triphosphate hydrolases"/>
    <property type="match status" value="2"/>
</dbReference>
<dbReference type="EC" id="5.6.2.4" evidence="12"/>
<evidence type="ECO:0000256" key="2">
    <source>
        <dbReference type="ARBA" id="ARBA00005446"/>
    </source>
</evidence>
<dbReference type="PANTHER" id="PTHR13710">
    <property type="entry name" value="DNA HELICASE RECQ FAMILY MEMBER"/>
    <property type="match status" value="1"/>
</dbReference>
<keyword evidence="7" id="KW-0067">ATP-binding</keyword>
<comment type="similarity">
    <text evidence="2">Belongs to the helicase family. RecQ subfamily.</text>
</comment>
<dbReference type="GO" id="GO:0009378">
    <property type="term" value="F:four-way junction helicase activity"/>
    <property type="evidence" value="ECO:0007669"/>
    <property type="project" value="TreeGrafter"/>
</dbReference>
<dbReference type="GO" id="GO:0003677">
    <property type="term" value="F:DNA binding"/>
    <property type="evidence" value="ECO:0007669"/>
    <property type="project" value="UniProtKB-KW"/>
</dbReference>
<dbReference type="GO" id="GO:0005634">
    <property type="term" value="C:nucleus"/>
    <property type="evidence" value="ECO:0007669"/>
    <property type="project" value="UniProtKB-SubCell"/>
</dbReference>
<name>A0A811PWL0_9POAL</name>
<dbReference type="InterPro" id="IPR004589">
    <property type="entry name" value="DNA_helicase_ATP-dep_RecQ"/>
</dbReference>
<dbReference type="InterPro" id="IPR027417">
    <property type="entry name" value="P-loop_NTPase"/>
</dbReference>
<evidence type="ECO:0000313" key="16">
    <source>
        <dbReference type="EMBL" id="CAD6249270.1"/>
    </source>
</evidence>
<dbReference type="GO" id="GO:0046872">
    <property type="term" value="F:metal ion binding"/>
    <property type="evidence" value="ECO:0007669"/>
    <property type="project" value="UniProtKB-KW"/>
</dbReference>
<proteinExistence type="inferred from homology"/>
<evidence type="ECO:0000256" key="8">
    <source>
        <dbReference type="ARBA" id="ARBA00023125"/>
    </source>
</evidence>
<evidence type="ECO:0000256" key="9">
    <source>
        <dbReference type="ARBA" id="ARBA00023235"/>
    </source>
</evidence>
<dbReference type="GO" id="GO:0005694">
    <property type="term" value="C:chromosome"/>
    <property type="evidence" value="ECO:0007669"/>
    <property type="project" value="TreeGrafter"/>
</dbReference>
<dbReference type="GO" id="GO:0005737">
    <property type="term" value="C:cytoplasm"/>
    <property type="evidence" value="ECO:0007669"/>
    <property type="project" value="TreeGrafter"/>
</dbReference>
<evidence type="ECO:0000256" key="4">
    <source>
        <dbReference type="ARBA" id="ARBA00022741"/>
    </source>
</evidence>
<comment type="catalytic activity">
    <reaction evidence="13">
        <text>ATP + H2O = ADP + phosphate + H(+)</text>
        <dbReference type="Rhea" id="RHEA:13065"/>
        <dbReference type="ChEBI" id="CHEBI:15377"/>
        <dbReference type="ChEBI" id="CHEBI:15378"/>
        <dbReference type="ChEBI" id="CHEBI:30616"/>
        <dbReference type="ChEBI" id="CHEBI:43474"/>
        <dbReference type="ChEBI" id="CHEBI:456216"/>
    </reaction>
</comment>
<evidence type="ECO:0000256" key="11">
    <source>
        <dbReference type="ARBA" id="ARBA00034617"/>
    </source>
</evidence>
<protein>
    <recommendedName>
        <fullName evidence="12">DNA 3'-5' helicase</fullName>
        <ecNumber evidence="12">5.6.2.4</ecNumber>
    </recommendedName>
</protein>
<dbReference type="SMART" id="SM00487">
    <property type="entry name" value="DEXDc"/>
    <property type="match status" value="1"/>
</dbReference>
<comment type="catalytic activity">
    <reaction evidence="11">
        <text>Couples ATP hydrolysis with the unwinding of duplex DNA by translocating in the 3'-5' direction.</text>
        <dbReference type="EC" id="5.6.2.4"/>
    </reaction>
</comment>
<dbReference type="InterPro" id="IPR011545">
    <property type="entry name" value="DEAD/DEAH_box_helicase_dom"/>
</dbReference>
<feature type="compositionally biased region" description="Basic and acidic residues" evidence="14">
    <location>
        <begin position="531"/>
        <end position="549"/>
    </location>
</feature>
<keyword evidence="3" id="KW-0479">Metal-binding</keyword>
<comment type="subcellular location">
    <subcellularLocation>
        <location evidence="1">Nucleus</location>
    </subcellularLocation>
</comment>
<evidence type="ECO:0000256" key="13">
    <source>
        <dbReference type="ARBA" id="ARBA00049360"/>
    </source>
</evidence>
<evidence type="ECO:0000259" key="15">
    <source>
        <dbReference type="PROSITE" id="PS51192"/>
    </source>
</evidence>
<evidence type="ECO:0000256" key="7">
    <source>
        <dbReference type="ARBA" id="ARBA00022840"/>
    </source>
</evidence>
<dbReference type="EMBL" id="CAJGYO010000008">
    <property type="protein sequence ID" value="CAD6249270.1"/>
    <property type="molecule type" value="Genomic_DNA"/>
</dbReference>
<evidence type="ECO:0000256" key="10">
    <source>
        <dbReference type="ARBA" id="ARBA00023242"/>
    </source>
</evidence>
<dbReference type="GO" id="GO:0043138">
    <property type="term" value="F:3'-5' DNA helicase activity"/>
    <property type="evidence" value="ECO:0007669"/>
    <property type="project" value="UniProtKB-EC"/>
</dbReference>
<gene>
    <name evidence="16" type="ORF">NCGR_LOCUS33105</name>
</gene>
<feature type="compositionally biased region" description="Polar residues" evidence="14">
    <location>
        <begin position="593"/>
        <end position="604"/>
    </location>
</feature>
<evidence type="ECO:0000256" key="5">
    <source>
        <dbReference type="ARBA" id="ARBA00022801"/>
    </source>
</evidence>
<dbReference type="CDD" id="cd17920">
    <property type="entry name" value="DEXHc_RecQ"/>
    <property type="match status" value="1"/>
</dbReference>
<keyword evidence="8" id="KW-0238">DNA-binding</keyword>
<evidence type="ECO:0000256" key="14">
    <source>
        <dbReference type="SAM" id="MobiDB-lite"/>
    </source>
</evidence>
<dbReference type="GO" id="GO:0016787">
    <property type="term" value="F:hydrolase activity"/>
    <property type="evidence" value="ECO:0007669"/>
    <property type="project" value="UniProtKB-KW"/>
</dbReference>
<feature type="region of interest" description="Disordered" evidence="14">
    <location>
        <begin position="495"/>
        <end position="625"/>
    </location>
</feature>
<dbReference type="GO" id="GO:0000724">
    <property type="term" value="P:double-strand break repair via homologous recombination"/>
    <property type="evidence" value="ECO:0007669"/>
    <property type="project" value="TreeGrafter"/>
</dbReference>
<keyword evidence="4" id="KW-0547">Nucleotide-binding</keyword>
<dbReference type="FunFam" id="3.40.50.300:FF:000444">
    <property type="entry name" value="ATP-dependent DNA helicase"/>
    <property type="match status" value="1"/>
</dbReference>
<dbReference type="Proteomes" id="UP000604825">
    <property type="component" value="Unassembled WGS sequence"/>
</dbReference>
<feature type="compositionally biased region" description="Basic and acidic residues" evidence="14">
    <location>
        <begin position="614"/>
        <end position="625"/>
    </location>
</feature>
<accession>A0A811PWL0</accession>
<dbReference type="GO" id="GO:0005524">
    <property type="term" value="F:ATP binding"/>
    <property type="evidence" value="ECO:0007669"/>
    <property type="project" value="UniProtKB-KW"/>
</dbReference>
<evidence type="ECO:0000256" key="1">
    <source>
        <dbReference type="ARBA" id="ARBA00004123"/>
    </source>
</evidence>
<dbReference type="Gene3D" id="3.40.50.300">
    <property type="entry name" value="P-loop containing nucleotide triphosphate hydrolases"/>
    <property type="match status" value="2"/>
</dbReference>
<dbReference type="NCBIfam" id="TIGR00614">
    <property type="entry name" value="recQ_fam"/>
    <property type="match status" value="1"/>
</dbReference>
<keyword evidence="10" id="KW-0539">Nucleus</keyword>
<evidence type="ECO:0000313" key="17">
    <source>
        <dbReference type="Proteomes" id="UP000604825"/>
    </source>
</evidence>
<evidence type="ECO:0000256" key="6">
    <source>
        <dbReference type="ARBA" id="ARBA00022806"/>
    </source>
</evidence>
<feature type="domain" description="Helicase ATP-binding" evidence="15">
    <location>
        <begin position="117"/>
        <end position="291"/>
    </location>
</feature>
<keyword evidence="9" id="KW-0413">Isomerase</keyword>
<keyword evidence="5" id="KW-0378">Hydrolase</keyword>
<evidence type="ECO:0000256" key="3">
    <source>
        <dbReference type="ARBA" id="ARBA00022723"/>
    </source>
</evidence>
<comment type="caution">
    <text evidence="16">The sequence shown here is derived from an EMBL/GenBank/DDBJ whole genome shotgun (WGS) entry which is preliminary data.</text>
</comment>
<dbReference type="Pfam" id="PF00270">
    <property type="entry name" value="DEAD"/>
    <property type="match status" value="1"/>
</dbReference>
<dbReference type="PANTHER" id="PTHR13710:SF155">
    <property type="entry name" value="ATP-DEPENDENT DNA HELICASE Q-LIKE 3"/>
    <property type="match status" value="1"/>
</dbReference>
<sequence>MLFKSPTRGPARNHPDADTVVVVVPTQPVRLPLTAAPRMRRPPLRRPPPSSSYCALKIDLSRCRRNWDTTRCGLKMKGVLQIKGASGREKKAPKELESVLNRYFGYSGFRGKQLGAIEAVLSGRDCFCLMPTGGGKSMCYQIPALVKTGIVLVISPLIALMENQVASLKNKGIPAEFLSSTQASHTKQRIHEDLDTGNPSLKLLYVTPELVATSGFTAKLKKLYNRGLLGLVAIDEAHCISTWGHDFRPSYRKLSSLRKQFPDIPLLALTATAVPKVQKDVISSLCLQNPVILRASFNRPNIFYEVRYKDLLDDVYSDISNLLKSSGNVCSIIYCLERAACDDLSMHLSQQGVSSAAYHAGLNSKVRSSILDDWLSSRTQVVVATVAFGYCFSSVLFTPFQSFCGGLADKKSISQTLRDACRKILLDALGQAKLRLGNIPCENEASATHLETECFKKYEKVGKTFYNSQIAATVRWLSSATSSQMHDRLHALIDQTKDDGAPGSPNIVPESPPASPEIVGARPGETSNYEADDKPQHIRELEKRNHSNESAKGAAASTGNMELPAIPTGNMALPPIPTFREFLSQKGRDRAKSYSSSNAANQPSGIRRKSSGQVDKEETSKRMKS</sequence>
<evidence type="ECO:0000256" key="12">
    <source>
        <dbReference type="ARBA" id="ARBA00034808"/>
    </source>
</evidence>